<dbReference type="InterPro" id="IPR021791">
    <property type="entry name" value="Phage_TAC_11"/>
</dbReference>
<dbReference type="AlphaFoldDB" id="A0A6M4G483"/>
<proteinExistence type="predicted"/>
<dbReference type="Pfam" id="PF11836">
    <property type="entry name" value="Phage_TAC_11"/>
    <property type="match status" value="1"/>
</dbReference>
<evidence type="ECO:0000313" key="2">
    <source>
        <dbReference type="Proteomes" id="UP000502611"/>
    </source>
</evidence>
<name>A0A6M4G483_SPHYA</name>
<protein>
    <submittedName>
        <fullName evidence="1">Gene transfer agent family protein</fullName>
    </submittedName>
</protein>
<accession>A0A6M4G483</accession>
<dbReference type="Proteomes" id="UP000502611">
    <property type="component" value="Chromosome"/>
</dbReference>
<sequence length="163" mass="18206">MQNHLTLDFGDGIYDFRLPWAACAEIERKADAGIQTIYERVMAGHSRLIDVSEIIRQGLLCGAGGTVDGQPVECTPRVVTALVERYVTGPEARPFIESWNLAASALHTFMQGYEDAQEGSKKTYGPPRLQVGFYGVLISLRQRMRSHGSIPWPRWTSARLEPQ</sequence>
<evidence type="ECO:0000313" key="1">
    <source>
        <dbReference type="EMBL" id="QJR01720.1"/>
    </source>
</evidence>
<dbReference type="EMBL" id="CP053021">
    <property type="protein sequence ID" value="QJR01720.1"/>
    <property type="molecule type" value="Genomic_DNA"/>
</dbReference>
<reference evidence="1 2" key="1">
    <citation type="submission" date="2020-04" db="EMBL/GenBank/DDBJ databases">
        <title>The Whole Genome Analysis of High salt-tolerant Sphingobium yanoikuyae YC-XJ2 with Aryl organophosphorus flame retardants (aryl-OPFRs)-degrading capacity and characteristics of Related phosphotriesterase.</title>
        <authorList>
            <person name="Li X."/>
        </authorList>
    </citation>
    <scope>NUCLEOTIDE SEQUENCE [LARGE SCALE GENOMIC DNA]</scope>
    <source>
        <strain evidence="1 2">YC-XJ2</strain>
    </source>
</reference>
<organism evidence="1 2">
    <name type="scientific">Sphingobium yanoikuyae</name>
    <name type="common">Sphingomonas yanoikuyae</name>
    <dbReference type="NCBI Taxonomy" id="13690"/>
    <lineage>
        <taxon>Bacteria</taxon>
        <taxon>Pseudomonadati</taxon>
        <taxon>Pseudomonadota</taxon>
        <taxon>Alphaproteobacteria</taxon>
        <taxon>Sphingomonadales</taxon>
        <taxon>Sphingomonadaceae</taxon>
        <taxon>Sphingobium</taxon>
    </lineage>
</organism>
<gene>
    <name evidence="1" type="ORF">HH800_05635</name>
</gene>
<dbReference type="RefSeq" id="WP_169860440.1">
    <property type="nucleotide sequence ID" value="NZ_CP053021.1"/>
</dbReference>